<dbReference type="InterPro" id="IPR014978">
    <property type="entry name" value="Gln-Leu-Gln_QLQ"/>
</dbReference>
<reference evidence="5" key="1">
    <citation type="journal article" date="2021" name="J. Hered.">
        <title>Genome Assembly of Salicaceae Populus deltoides (Eastern Cottonwood) I-69 Based on Nanopore Sequencing and Hi-C Technologies.</title>
        <authorList>
            <person name="Bai S."/>
            <person name="Wu H."/>
            <person name="Zhang J."/>
            <person name="Pan Z."/>
            <person name="Zhao W."/>
            <person name="Li Z."/>
            <person name="Tong C."/>
        </authorList>
    </citation>
    <scope>NUCLEOTIDE SEQUENCE</scope>
    <source>
        <tissue evidence="5">Leaf</tissue>
    </source>
</reference>
<keyword evidence="3" id="KW-0010">Activator</keyword>
<dbReference type="PROSITE" id="PS51666">
    <property type="entry name" value="QLQ"/>
    <property type="match status" value="1"/>
</dbReference>
<dbReference type="Proteomes" id="UP000807159">
    <property type="component" value="Chromosome 13"/>
</dbReference>
<dbReference type="PANTHER" id="PTHR31602:SF8">
    <property type="entry name" value="GROWTH-REGULATING FACTOR 5"/>
    <property type="match status" value="1"/>
</dbReference>
<feature type="domain" description="QLQ" evidence="4">
    <location>
        <begin position="67"/>
        <end position="102"/>
    </location>
</feature>
<comment type="function">
    <text evidence="3">Transcription activator.</text>
</comment>
<evidence type="ECO:0000256" key="2">
    <source>
        <dbReference type="ARBA" id="ARBA00023242"/>
    </source>
</evidence>
<dbReference type="SMART" id="SM00951">
    <property type="entry name" value="QLQ"/>
    <property type="match status" value="1"/>
</dbReference>
<dbReference type="InterPro" id="IPR031137">
    <property type="entry name" value="GRF"/>
</dbReference>
<dbReference type="GO" id="GO:0005524">
    <property type="term" value="F:ATP binding"/>
    <property type="evidence" value="ECO:0007669"/>
    <property type="project" value="UniProtKB-UniRule"/>
</dbReference>
<proteinExistence type="inferred from homology"/>
<accession>A0A8T2XD89</accession>
<keyword evidence="6" id="KW-1185">Reference proteome</keyword>
<evidence type="ECO:0000259" key="4">
    <source>
        <dbReference type="PROSITE" id="PS51666"/>
    </source>
</evidence>
<keyword evidence="3" id="KW-0805">Transcription regulation</keyword>
<comment type="domain">
    <text evidence="3">The QLQ domain and WRC domain may be involved in protein-protein interaction and DNA-binding, respectively.</text>
</comment>
<evidence type="ECO:0000313" key="6">
    <source>
        <dbReference type="Proteomes" id="UP000807159"/>
    </source>
</evidence>
<dbReference type="GO" id="GO:0048731">
    <property type="term" value="P:system development"/>
    <property type="evidence" value="ECO:0007669"/>
    <property type="project" value="UniProtKB-ARBA"/>
</dbReference>
<dbReference type="GO" id="GO:0005634">
    <property type="term" value="C:nucleus"/>
    <property type="evidence" value="ECO:0007669"/>
    <property type="project" value="UniProtKB-SubCell"/>
</dbReference>
<organism evidence="5 6">
    <name type="scientific">Populus deltoides</name>
    <name type="common">Eastern poplar</name>
    <name type="synonym">Eastern cottonwood</name>
    <dbReference type="NCBI Taxonomy" id="3696"/>
    <lineage>
        <taxon>Eukaryota</taxon>
        <taxon>Viridiplantae</taxon>
        <taxon>Streptophyta</taxon>
        <taxon>Embryophyta</taxon>
        <taxon>Tracheophyta</taxon>
        <taxon>Spermatophyta</taxon>
        <taxon>Magnoliopsida</taxon>
        <taxon>eudicotyledons</taxon>
        <taxon>Gunneridae</taxon>
        <taxon>Pentapetalae</taxon>
        <taxon>rosids</taxon>
        <taxon>fabids</taxon>
        <taxon>Malpighiales</taxon>
        <taxon>Salicaceae</taxon>
        <taxon>Saliceae</taxon>
        <taxon>Populus</taxon>
    </lineage>
</organism>
<dbReference type="Pfam" id="PF08880">
    <property type="entry name" value="QLQ"/>
    <property type="match status" value="1"/>
</dbReference>
<dbReference type="GO" id="GO:0006355">
    <property type="term" value="P:regulation of DNA-templated transcription"/>
    <property type="evidence" value="ECO:0007669"/>
    <property type="project" value="InterPro"/>
</dbReference>
<comment type="similarity">
    <text evidence="3">Belongs to the GRF family.</text>
</comment>
<dbReference type="PANTHER" id="PTHR31602">
    <property type="entry name" value="GROWTH-REGULATING FACTOR 5"/>
    <property type="match status" value="1"/>
</dbReference>
<gene>
    <name evidence="5" type="ORF">H0E87_023593</name>
</gene>
<name>A0A8T2XD89_POPDE</name>
<protein>
    <recommendedName>
        <fullName evidence="3">Growth-regulating factor</fullName>
    </recommendedName>
</protein>
<dbReference type="EMBL" id="JACEGQ020000013">
    <property type="protein sequence ID" value="KAH8491525.1"/>
    <property type="molecule type" value="Genomic_DNA"/>
</dbReference>
<keyword evidence="2 3" id="KW-0539">Nucleus</keyword>
<dbReference type="GO" id="GO:0006351">
    <property type="term" value="P:DNA-templated transcription"/>
    <property type="evidence" value="ECO:0007669"/>
    <property type="project" value="UniProtKB-UniRule"/>
</dbReference>
<sequence>MVQTQLDPCPMFLLIPVTHCPCFLLVSAKLSDQHGGAGGVGVEGGGGGAAGMAAGGMGTAVMTMRSPFTVSQWQELEHQALIYKYMVAGLPVPLDLVLPIQRSFESISHRFFHHPTSKPAL</sequence>
<evidence type="ECO:0000313" key="5">
    <source>
        <dbReference type="EMBL" id="KAH8491525.1"/>
    </source>
</evidence>
<keyword evidence="3" id="KW-0804">Transcription</keyword>
<dbReference type="AlphaFoldDB" id="A0A8T2XD89"/>
<evidence type="ECO:0000256" key="1">
    <source>
        <dbReference type="ARBA" id="ARBA00004123"/>
    </source>
</evidence>
<comment type="subcellular location">
    <subcellularLocation>
        <location evidence="1 3">Nucleus</location>
    </subcellularLocation>
</comment>
<comment type="caution">
    <text evidence="5">The sequence shown here is derived from an EMBL/GenBank/DDBJ whole genome shotgun (WGS) entry which is preliminary data.</text>
</comment>
<evidence type="ECO:0000256" key="3">
    <source>
        <dbReference type="RuleBase" id="RU367127"/>
    </source>
</evidence>